<evidence type="ECO:0000313" key="2">
    <source>
        <dbReference type="Proteomes" id="UP000823598"/>
    </source>
</evidence>
<gene>
    <name evidence="1" type="ORF">IAB88_02190</name>
</gene>
<proteinExistence type="predicted"/>
<dbReference type="EMBL" id="JADIMC010000028">
    <property type="protein sequence ID" value="MBO8475785.1"/>
    <property type="molecule type" value="Genomic_DNA"/>
</dbReference>
<sequence length="462" mass="52601">MDYNTIERSRKNIASLLDGRRVKDAIDGLRALAREAANGPIIDAIDVVEQSYRYMLQYAADGVSDPERDRIYNDIVVKIKEIADVVVNELVAKTSPKLYYSTLRVERVRPETLESLVKRYSDALDAERVYAELPDGERDIERLASLREAKENVASAIFKKVWTTYPVMQPGVDSLRAITSNQALPDVLRQQVISAVMMNLLEHYSEPLLLVLIDLYLADRNDLGLKSLCCALIVMYEYRGIISRSRELQLRMSGLVDDSRACADIMLIFLQFIRARTTERITKKVQTELVPELMKLKPELRNKLQGIDADDDPEAIAANPDWQEMLDKSGITAKMMELNKMQMEGSDVFLSSFARLKSFPFFNDVANWFVPFVMDSSVVTRVLRNSKGKLMEMVNHSGVFCDNDKYSFILSLSGLPEDRRAVMLGQFDEQSGAMAEMVKSELPDSEKVRENTVNKFVQNLYR</sequence>
<accession>A0A9D9IP07</accession>
<reference evidence="1" key="2">
    <citation type="journal article" date="2021" name="PeerJ">
        <title>Extensive microbial diversity within the chicken gut microbiome revealed by metagenomics and culture.</title>
        <authorList>
            <person name="Gilroy R."/>
            <person name="Ravi A."/>
            <person name="Getino M."/>
            <person name="Pursley I."/>
            <person name="Horton D.L."/>
            <person name="Alikhan N.F."/>
            <person name="Baker D."/>
            <person name="Gharbi K."/>
            <person name="Hall N."/>
            <person name="Watson M."/>
            <person name="Adriaenssens E.M."/>
            <person name="Foster-Nyarko E."/>
            <person name="Jarju S."/>
            <person name="Secka A."/>
            <person name="Antonio M."/>
            <person name="Oren A."/>
            <person name="Chaudhuri R.R."/>
            <person name="La Ragione R."/>
            <person name="Hildebrand F."/>
            <person name="Pallen M.J."/>
        </authorList>
    </citation>
    <scope>NUCLEOTIDE SEQUENCE</scope>
    <source>
        <strain evidence="1">6919</strain>
    </source>
</reference>
<organism evidence="1 2">
    <name type="scientific">Candidatus Limisoma faecipullorum</name>
    <dbReference type="NCBI Taxonomy" id="2840854"/>
    <lineage>
        <taxon>Bacteria</taxon>
        <taxon>Pseudomonadati</taxon>
        <taxon>Bacteroidota</taxon>
        <taxon>Bacteroidia</taxon>
        <taxon>Bacteroidales</taxon>
        <taxon>Candidatus Limisoma</taxon>
    </lineage>
</organism>
<evidence type="ECO:0000313" key="1">
    <source>
        <dbReference type="EMBL" id="MBO8475785.1"/>
    </source>
</evidence>
<name>A0A9D9IP07_9BACT</name>
<reference evidence="1" key="1">
    <citation type="submission" date="2020-10" db="EMBL/GenBank/DDBJ databases">
        <authorList>
            <person name="Gilroy R."/>
        </authorList>
    </citation>
    <scope>NUCLEOTIDE SEQUENCE</scope>
    <source>
        <strain evidence="1">6919</strain>
    </source>
</reference>
<comment type="caution">
    <text evidence="1">The sequence shown here is derived from an EMBL/GenBank/DDBJ whole genome shotgun (WGS) entry which is preliminary data.</text>
</comment>
<protein>
    <submittedName>
        <fullName evidence="1">Uncharacterized protein</fullName>
    </submittedName>
</protein>
<dbReference type="AlphaFoldDB" id="A0A9D9IP07"/>
<feature type="non-terminal residue" evidence="1">
    <location>
        <position position="462"/>
    </location>
</feature>
<dbReference type="Proteomes" id="UP000823598">
    <property type="component" value="Unassembled WGS sequence"/>
</dbReference>